<dbReference type="PROSITE" id="PS50950">
    <property type="entry name" value="ZF_THAP"/>
    <property type="match status" value="1"/>
</dbReference>
<dbReference type="InterPro" id="IPR006612">
    <property type="entry name" value="THAP_Znf"/>
</dbReference>
<sequence>MPESCSAWGCTNRRTRQNRSKGITFHRFPKKKDLRRQWEVAARRQVCSLSKSSVLCSEHFRQEDFDRTGQVVRIREGAKPSVFSFSSHCRRSRAKKTTQTSRNTEESATVECSVSNVKETEPLPNLDHSYALPESPTLLKSRLCDALIRLEHLERQMRNLKDRERRAKIRVYCLLREMKTKKSTREKKKP</sequence>
<protein>
    <submittedName>
        <fullName evidence="7">Si:ch73-130a3.4</fullName>
    </submittedName>
</protein>
<dbReference type="PANTHER" id="PTHR47696:SF2">
    <property type="entry name" value="PROVISIONAL ORTHOLOG OF THAP DOMAIN CONTAINING 1"/>
    <property type="match status" value="1"/>
</dbReference>
<dbReference type="Pfam" id="PF05485">
    <property type="entry name" value="THAP"/>
    <property type="match status" value="1"/>
</dbReference>
<reference evidence="7" key="2">
    <citation type="submission" date="2025-08" db="UniProtKB">
        <authorList>
            <consortium name="Ensembl"/>
        </authorList>
    </citation>
    <scope>IDENTIFICATION</scope>
</reference>
<name>A0A3P8WK28_CYNSE</name>
<evidence type="ECO:0000256" key="4">
    <source>
        <dbReference type="ARBA" id="ARBA00023125"/>
    </source>
</evidence>
<evidence type="ECO:0000256" key="3">
    <source>
        <dbReference type="ARBA" id="ARBA00022833"/>
    </source>
</evidence>
<keyword evidence="8" id="KW-1185">Reference proteome</keyword>
<evidence type="ECO:0000313" key="7">
    <source>
        <dbReference type="Ensembl" id="ENSCSEP00000027069.1"/>
    </source>
</evidence>
<keyword evidence="1" id="KW-0479">Metal-binding</keyword>
<dbReference type="Ensembl" id="ENSCSET00000027435.1">
    <property type="protein sequence ID" value="ENSCSEP00000027069.1"/>
    <property type="gene ID" value="ENSCSEG00000017296.1"/>
</dbReference>
<dbReference type="GO" id="GO:0008270">
    <property type="term" value="F:zinc ion binding"/>
    <property type="evidence" value="ECO:0007669"/>
    <property type="project" value="UniProtKB-KW"/>
</dbReference>
<reference evidence="7 8" key="1">
    <citation type="journal article" date="2014" name="Nat. Genet.">
        <title>Whole-genome sequence of a flatfish provides insights into ZW sex chromosome evolution and adaptation to a benthic lifestyle.</title>
        <authorList>
            <person name="Chen S."/>
            <person name="Zhang G."/>
            <person name="Shao C."/>
            <person name="Huang Q."/>
            <person name="Liu G."/>
            <person name="Zhang P."/>
            <person name="Song W."/>
            <person name="An N."/>
            <person name="Chalopin D."/>
            <person name="Volff J.N."/>
            <person name="Hong Y."/>
            <person name="Li Q."/>
            <person name="Sha Z."/>
            <person name="Zhou H."/>
            <person name="Xie M."/>
            <person name="Yu Q."/>
            <person name="Liu Y."/>
            <person name="Xiang H."/>
            <person name="Wang N."/>
            <person name="Wu K."/>
            <person name="Yang C."/>
            <person name="Zhou Q."/>
            <person name="Liao X."/>
            <person name="Yang L."/>
            <person name="Hu Q."/>
            <person name="Zhang J."/>
            <person name="Meng L."/>
            <person name="Jin L."/>
            <person name="Tian Y."/>
            <person name="Lian J."/>
            <person name="Yang J."/>
            <person name="Miao G."/>
            <person name="Liu S."/>
            <person name="Liang Z."/>
            <person name="Yan F."/>
            <person name="Li Y."/>
            <person name="Sun B."/>
            <person name="Zhang H."/>
            <person name="Zhang J."/>
            <person name="Zhu Y."/>
            <person name="Du M."/>
            <person name="Zhao Y."/>
            <person name="Schartl M."/>
            <person name="Tang Q."/>
            <person name="Wang J."/>
        </authorList>
    </citation>
    <scope>NUCLEOTIDE SEQUENCE</scope>
</reference>
<organism evidence="7 8">
    <name type="scientific">Cynoglossus semilaevis</name>
    <name type="common">Tongue sole</name>
    <dbReference type="NCBI Taxonomy" id="244447"/>
    <lineage>
        <taxon>Eukaryota</taxon>
        <taxon>Metazoa</taxon>
        <taxon>Chordata</taxon>
        <taxon>Craniata</taxon>
        <taxon>Vertebrata</taxon>
        <taxon>Euteleostomi</taxon>
        <taxon>Actinopterygii</taxon>
        <taxon>Neopterygii</taxon>
        <taxon>Teleostei</taxon>
        <taxon>Neoteleostei</taxon>
        <taxon>Acanthomorphata</taxon>
        <taxon>Carangaria</taxon>
        <taxon>Pleuronectiformes</taxon>
        <taxon>Pleuronectoidei</taxon>
        <taxon>Cynoglossidae</taxon>
        <taxon>Cynoglossinae</taxon>
        <taxon>Cynoglossus</taxon>
    </lineage>
</organism>
<dbReference type="GeneTree" id="ENSGT00940000165627"/>
<dbReference type="InterPro" id="IPR026521">
    <property type="entry name" value="THAP2"/>
</dbReference>
<dbReference type="FunCoup" id="A0A3P8WK28">
    <property type="interactions" value="42"/>
</dbReference>
<dbReference type="OMA" id="CTICRTI"/>
<dbReference type="GO" id="GO:0003677">
    <property type="term" value="F:DNA binding"/>
    <property type="evidence" value="ECO:0007669"/>
    <property type="project" value="UniProtKB-UniRule"/>
</dbReference>
<dbReference type="Proteomes" id="UP000265120">
    <property type="component" value="Chromosome 12"/>
</dbReference>
<keyword evidence="4 5" id="KW-0238">DNA-binding</keyword>
<evidence type="ECO:0000256" key="1">
    <source>
        <dbReference type="ARBA" id="ARBA00022723"/>
    </source>
</evidence>
<dbReference type="SUPFAM" id="SSF57716">
    <property type="entry name" value="Glucocorticoid receptor-like (DNA-binding domain)"/>
    <property type="match status" value="1"/>
</dbReference>
<feature type="domain" description="THAP-type" evidence="6">
    <location>
        <begin position="1"/>
        <end position="83"/>
    </location>
</feature>
<keyword evidence="3" id="KW-0862">Zinc</keyword>
<accession>A0A3P8WK28</accession>
<evidence type="ECO:0000256" key="5">
    <source>
        <dbReference type="PROSITE-ProRule" id="PRU00309"/>
    </source>
</evidence>
<dbReference type="InParanoid" id="A0A3P8WK28"/>
<dbReference type="Gene3D" id="6.20.210.20">
    <property type="entry name" value="THAP domain"/>
    <property type="match status" value="1"/>
</dbReference>
<dbReference type="OrthoDB" id="7312725at2759"/>
<dbReference type="SMART" id="SM00692">
    <property type="entry name" value="DM3"/>
    <property type="match status" value="1"/>
</dbReference>
<dbReference type="SMART" id="SM00980">
    <property type="entry name" value="THAP"/>
    <property type="match status" value="1"/>
</dbReference>
<dbReference type="STRING" id="244447.ENSCSEP00000027069"/>
<dbReference type="KEGG" id="csem:103387748"/>
<evidence type="ECO:0000256" key="2">
    <source>
        <dbReference type="ARBA" id="ARBA00022771"/>
    </source>
</evidence>
<keyword evidence="2 5" id="KW-0863">Zinc-finger</keyword>
<proteinExistence type="predicted"/>
<dbReference type="AlphaFoldDB" id="A0A3P8WK28"/>
<evidence type="ECO:0000259" key="6">
    <source>
        <dbReference type="PROSITE" id="PS50950"/>
    </source>
</evidence>
<reference evidence="7" key="3">
    <citation type="submission" date="2025-09" db="UniProtKB">
        <authorList>
            <consortium name="Ensembl"/>
        </authorList>
    </citation>
    <scope>IDENTIFICATION</scope>
</reference>
<dbReference type="RefSeq" id="XP_008320732.1">
    <property type="nucleotide sequence ID" value="XM_008322510.3"/>
</dbReference>
<dbReference type="InterPro" id="IPR038441">
    <property type="entry name" value="THAP_Znf_sf"/>
</dbReference>
<dbReference type="GeneID" id="103387748"/>
<evidence type="ECO:0000313" key="8">
    <source>
        <dbReference type="Proteomes" id="UP000265120"/>
    </source>
</evidence>
<dbReference type="PANTHER" id="PTHR47696">
    <property type="entry name" value="THAP DOMAIN-CONTAINING PROTEIN 2"/>
    <property type="match status" value="1"/>
</dbReference>